<dbReference type="OMA" id="DRRENCY"/>
<gene>
    <name evidence="4" type="ORF">EAI_11579</name>
</gene>
<keyword evidence="1" id="KW-0479">Metal-binding</keyword>
<feature type="non-terminal residue" evidence="4">
    <location>
        <position position="1"/>
    </location>
</feature>
<evidence type="ECO:0000259" key="3">
    <source>
        <dbReference type="PROSITE" id="PS50158"/>
    </source>
</evidence>
<keyword evidence="1" id="KW-0862">Zinc</keyword>
<accession>E2B9G4</accession>
<dbReference type="SUPFAM" id="SSF57756">
    <property type="entry name" value="Retrovirus zinc finger-like domains"/>
    <property type="match status" value="1"/>
</dbReference>
<dbReference type="GO" id="GO:0008270">
    <property type="term" value="F:zinc ion binding"/>
    <property type="evidence" value="ECO:0007669"/>
    <property type="project" value="UniProtKB-KW"/>
</dbReference>
<feature type="domain" description="CCHC-type" evidence="3">
    <location>
        <begin position="233"/>
        <end position="248"/>
    </location>
</feature>
<sequence length="271" mass="30473">RPQNKEQAQQGKEETPIPQEVWTKVVGRREKKREKEEQRRKETVIKKVVIPEKKGGKKNKKRVPNTAAVTITAEKGQYKDLLAEAKRRIDLEGIGIEKIKTRVGATGALVFEIPGEERNKQADLLADKLKEVLTDRARVSRPQKMGELRLKGLEISTSEKEVVEAVAKVGGCQAREVKTGNIRVAYNNYRTIWVQCPLAAAKRVAEAGAETGNIKIGWTLTKAELLQARALQCYKCLEKGHVQVNCKSSNDRRENCYRCGEYGHLARECNA</sequence>
<evidence type="ECO:0000256" key="1">
    <source>
        <dbReference type="PROSITE-ProRule" id="PRU00047"/>
    </source>
</evidence>
<dbReference type="Proteomes" id="UP000008237">
    <property type="component" value="Unassembled WGS sequence"/>
</dbReference>
<organism evidence="5">
    <name type="scientific">Harpegnathos saltator</name>
    <name type="common">Jerdon's jumping ant</name>
    <dbReference type="NCBI Taxonomy" id="610380"/>
    <lineage>
        <taxon>Eukaryota</taxon>
        <taxon>Metazoa</taxon>
        <taxon>Ecdysozoa</taxon>
        <taxon>Arthropoda</taxon>
        <taxon>Hexapoda</taxon>
        <taxon>Insecta</taxon>
        <taxon>Pterygota</taxon>
        <taxon>Neoptera</taxon>
        <taxon>Endopterygota</taxon>
        <taxon>Hymenoptera</taxon>
        <taxon>Apocrita</taxon>
        <taxon>Aculeata</taxon>
        <taxon>Formicoidea</taxon>
        <taxon>Formicidae</taxon>
        <taxon>Ponerinae</taxon>
        <taxon>Ponerini</taxon>
        <taxon>Harpegnathos</taxon>
    </lineage>
</organism>
<feature type="domain" description="CCHC-type" evidence="3">
    <location>
        <begin position="256"/>
        <end position="269"/>
    </location>
</feature>
<feature type="region of interest" description="Disordered" evidence="2">
    <location>
        <begin position="1"/>
        <end position="42"/>
    </location>
</feature>
<evidence type="ECO:0000313" key="4">
    <source>
        <dbReference type="EMBL" id="EFN87666.1"/>
    </source>
</evidence>
<evidence type="ECO:0000313" key="5">
    <source>
        <dbReference type="Proteomes" id="UP000008237"/>
    </source>
</evidence>
<evidence type="ECO:0000256" key="2">
    <source>
        <dbReference type="SAM" id="MobiDB-lite"/>
    </source>
</evidence>
<dbReference type="AlphaFoldDB" id="E2B9G4"/>
<reference evidence="4 5" key="1">
    <citation type="journal article" date="2010" name="Science">
        <title>Genomic comparison of the ants Camponotus floridanus and Harpegnathos saltator.</title>
        <authorList>
            <person name="Bonasio R."/>
            <person name="Zhang G."/>
            <person name="Ye C."/>
            <person name="Mutti N.S."/>
            <person name="Fang X."/>
            <person name="Qin N."/>
            <person name="Donahue G."/>
            <person name="Yang P."/>
            <person name="Li Q."/>
            <person name="Li C."/>
            <person name="Zhang P."/>
            <person name="Huang Z."/>
            <person name="Berger S.L."/>
            <person name="Reinberg D."/>
            <person name="Wang J."/>
            <person name="Liebig J."/>
        </authorList>
    </citation>
    <scope>NUCLEOTIDE SEQUENCE [LARGE SCALE GENOMIC DNA]</scope>
    <source>
        <strain evidence="4 5">R22 G/1</strain>
    </source>
</reference>
<keyword evidence="1" id="KW-0863">Zinc-finger</keyword>
<dbReference type="GO" id="GO:0003676">
    <property type="term" value="F:nucleic acid binding"/>
    <property type="evidence" value="ECO:0007669"/>
    <property type="project" value="InterPro"/>
</dbReference>
<dbReference type="PROSITE" id="PS50158">
    <property type="entry name" value="ZF_CCHC"/>
    <property type="match status" value="2"/>
</dbReference>
<feature type="compositionally biased region" description="Basic and acidic residues" evidence="2">
    <location>
        <begin position="33"/>
        <end position="42"/>
    </location>
</feature>
<dbReference type="Gene3D" id="4.10.60.10">
    <property type="entry name" value="Zinc finger, CCHC-type"/>
    <property type="match status" value="1"/>
</dbReference>
<dbReference type="EMBL" id="GL446514">
    <property type="protein sequence ID" value="EFN87666.1"/>
    <property type="molecule type" value="Genomic_DNA"/>
</dbReference>
<protein>
    <submittedName>
        <fullName evidence="4">Cellular nucleic acid-binding protein</fullName>
    </submittedName>
</protein>
<feature type="compositionally biased region" description="Polar residues" evidence="2">
    <location>
        <begin position="1"/>
        <end position="10"/>
    </location>
</feature>
<dbReference type="SMART" id="SM00343">
    <property type="entry name" value="ZnF_C2HC"/>
    <property type="match status" value="2"/>
</dbReference>
<dbReference type="InParanoid" id="E2B9G4"/>
<dbReference type="OrthoDB" id="7554612at2759"/>
<name>E2B9G4_HARSA</name>
<keyword evidence="5" id="KW-1185">Reference proteome</keyword>
<dbReference type="Pfam" id="PF00098">
    <property type="entry name" value="zf-CCHC"/>
    <property type="match status" value="1"/>
</dbReference>
<dbReference type="InterPro" id="IPR036875">
    <property type="entry name" value="Znf_CCHC_sf"/>
</dbReference>
<feature type="non-terminal residue" evidence="4">
    <location>
        <position position="271"/>
    </location>
</feature>
<proteinExistence type="predicted"/>
<dbReference type="InterPro" id="IPR001878">
    <property type="entry name" value="Znf_CCHC"/>
</dbReference>